<evidence type="ECO:0000259" key="6">
    <source>
        <dbReference type="PROSITE" id="PS50893"/>
    </source>
</evidence>
<keyword evidence="1" id="KW-0813">Transport</keyword>
<dbReference type="GO" id="GO:0140359">
    <property type="term" value="F:ABC-type transporter activity"/>
    <property type="evidence" value="ECO:0007669"/>
    <property type="project" value="InterPro"/>
</dbReference>
<keyword evidence="4" id="KW-0067">ATP-binding</keyword>
<dbReference type="InterPro" id="IPR027417">
    <property type="entry name" value="P-loop_NTPase"/>
</dbReference>
<dbReference type="InterPro" id="IPR026082">
    <property type="entry name" value="ABCA"/>
</dbReference>
<keyword evidence="5" id="KW-1133">Transmembrane helix</keyword>
<name>A2FM15_TRIV3</name>
<evidence type="ECO:0000256" key="5">
    <source>
        <dbReference type="SAM" id="Phobius"/>
    </source>
</evidence>
<dbReference type="OrthoDB" id="6512918at2759"/>
<dbReference type="CDD" id="cd03263">
    <property type="entry name" value="ABC_subfamily_A"/>
    <property type="match status" value="1"/>
</dbReference>
<dbReference type="RefSeq" id="XP_001306986.1">
    <property type="nucleotide sequence ID" value="XM_001306985.1"/>
</dbReference>
<accession>A2FM15</accession>
<dbReference type="GO" id="GO:0005319">
    <property type="term" value="F:lipid transporter activity"/>
    <property type="evidence" value="ECO:0000318"/>
    <property type="project" value="GO_Central"/>
</dbReference>
<evidence type="ECO:0000313" key="7">
    <source>
        <dbReference type="EMBL" id="EAX94056.1"/>
    </source>
</evidence>
<evidence type="ECO:0000256" key="2">
    <source>
        <dbReference type="ARBA" id="ARBA00022737"/>
    </source>
</evidence>
<dbReference type="GO" id="GO:0042626">
    <property type="term" value="F:ATPase-coupled transmembrane transporter activity"/>
    <property type="evidence" value="ECO:0000318"/>
    <property type="project" value="GO_Central"/>
</dbReference>
<dbReference type="GO" id="GO:0005524">
    <property type="term" value="F:ATP binding"/>
    <property type="evidence" value="ECO:0007669"/>
    <property type="project" value="UniProtKB-KW"/>
</dbReference>
<dbReference type="VEuPathDB" id="TrichDB:TVAG_151030"/>
<proteinExistence type="predicted"/>
<keyword evidence="5" id="KW-0812">Transmembrane</keyword>
<reference evidence="7" key="2">
    <citation type="journal article" date="2007" name="Science">
        <title>Draft genome sequence of the sexually transmitted pathogen Trichomonas vaginalis.</title>
        <authorList>
            <person name="Carlton J.M."/>
            <person name="Hirt R.P."/>
            <person name="Silva J.C."/>
            <person name="Delcher A.L."/>
            <person name="Schatz M."/>
            <person name="Zhao Q."/>
            <person name="Wortman J.R."/>
            <person name="Bidwell S.L."/>
            <person name="Alsmark U.C.M."/>
            <person name="Besteiro S."/>
            <person name="Sicheritz-Ponten T."/>
            <person name="Noel C.J."/>
            <person name="Dacks J.B."/>
            <person name="Foster P.G."/>
            <person name="Simillion C."/>
            <person name="Van de Peer Y."/>
            <person name="Miranda-Saavedra D."/>
            <person name="Barton G.J."/>
            <person name="Westrop G.D."/>
            <person name="Mueller S."/>
            <person name="Dessi D."/>
            <person name="Fiori P.L."/>
            <person name="Ren Q."/>
            <person name="Paulsen I."/>
            <person name="Zhang H."/>
            <person name="Bastida-Corcuera F.D."/>
            <person name="Simoes-Barbosa A."/>
            <person name="Brown M.T."/>
            <person name="Hayes R.D."/>
            <person name="Mukherjee M."/>
            <person name="Okumura C.Y."/>
            <person name="Schneider R."/>
            <person name="Smith A.J."/>
            <person name="Vanacova S."/>
            <person name="Villalvazo M."/>
            <person name="Haas B.J."/>
            <person name="Pertea M."/>
            <person name="Feldblyum T.V."/>
            <person name="Utterback T.R."/>
            <person name="Shu C.L."/>
            <person name="Osoegawa K."/>
            <person name="de Jong P.J."/>
            <person name="Hrdy I."/>
            <person name="Horvathova L."/>
            <person name="Zubacova Z."/>
            <person name="Dolezal P."/>
            <person name="Malik S.B."/>
            <person name="Logsdon J.M. Jr."/>
            <person name="Henze K."/>
            <person name="Gupta A."/>
            <person name="Wang C.C."/>
            <person name="Dunne R.L."/>
            <person name="Upcroft J.A."/>
            <person name="Upcroft P."/>
            <person name="White O."/>
            <person name="Salzberg S.L."/>
            <person name="Tang P."/>
            <person name="Chiu C.-H."/>
            <person name="Lee Y.-S."/>
            <person name="Embley T.M."/>
            <person name="Coombs G.H."/>
            <person name="Mottram J.C."/>
            <person name="Tachezy J."/>
            <person name="Fraser-Liggett C.M."/>
            <person name="Johnson P.J."/>
        </authorList>
    </citation>
    <scope>NUCLEOTIDE SEQUENCE [LARGE SCALE GENOMIC DNA]</scope>
    <source>
        <strain evidence="7">G3</strain>
    </source>
</reference>
<evidence type="ECO:0000313" key="8">
    <source>
        <dbReference type="Proteomes" id="UP000001542"/>
    </source>
</evidence>
<protein>
    <submittedName>
        <fullName evidence="7">ABC transporter family protein</fullName>
    </submittedName>
</protein>
<gene>
    <name evidence="7" type="ORF">TVAG_151030</name>
</gene>
<evidence type="ECO:0000256" key="3">
    <source>
        <dbReference type="ARBA" id="ARBA00022741"/>
    </source>
</evidence>
<dbReference type="PANTHER" id="PTHR19229:SF36">
    <property type="entry name" value="ATP-BINDING CASSETTE SUB-FAMILY A MEMBER 2"/>
    <property type="match status" value="1"/>
</dbReference>
<keyword evidence="8" id="KW-1185">Reference proteome</keyword>
<dbReference type="GO" id="GO:0016020">
    <property type="term" value="C:membrane"/>
    <property type="evidence" value="ECO:0007669"/>
    <property type="project" value="InterPro"/>
</dbReference>
<feature type="transmembrane region" description="Helical" evidence="5">
    <location>
        <begin position="24"/>
        <end position="43"/>
    </location>
</feature>
<dbReference type="Proteomes" id="UP000001542">
    <property type="component" value="Unassembled WGS sequence"/>
</dbReference>
<dbReference type="FunFam" id="3.40.50.300:FF:001998">
    <property type="entry name" value="ABC transporter family protein"/>
    <property type="match status" value="1"/>
</dbReference>
<organism evidence="7 8">
    <name type="scientific">Trichomonas vaginalis (strain ATCC PRA-98 / G3)</name>
    <dbReference type="NCBI Taxonomy" id="412133"/>
    <lineage>
        <taxon>Eukaryota</taxon>
        <taxon>Metamonada</taxon>
        <taxon>Parabasalia</taxon>
        <taxon>Trichomonadida</taxon>
        <taxon>Trichomonadidae</taxon>
        <taxon>Trichomonas</taxon>
    </lineage>
</organism>
<feature type="transmembrane region" description="Helical" evidence="5">
    <location>
        <begin position="215"/>
        <end position="231"/>
    </location>
</feature>
<dbReference type="Pfam" id="PF00005">
    <property type="entry name" value="ABC_tran"/>
    <property type="match status" value="1"/>
</dbReference>
<dbReference type="PANTHER" id="PTHR19229">
    <property type="entry name" value="ATP-BINDING CASSETTE TRANSPORTER SUBFAMILY A ABCA"/>
    <property type="match status" value="1"/>
</dbReference>
<dbReference type="GO" id="GO:0016887">
    <property type="term" value="F:ATP hydrolysis activity"/>
    <property type="evidence" value="ECO:0007669"/>
    <property type="project" value="InterPro"/>
</dbReference>
<dbReference type="InParanoid" id="A2FM15"/>
<dbReference type="eggNOG" id="KOG0059">
    <property type="taxonomic scope" value="Eukaryota"/>
</dbReference>
<dbReference type="STRING" id="5722.A2FM15"/>
<keyword evidence="2" id="KW-0677">Repeat</keyword>
<dbReference type="Gene3D" id="3.40.50.300">
    <property type="entry name" value="P-loop containing nucleotide triphosphate hydrolases"/>
    <property type="match status" value="1"/>
</dbReference>
<keyword evidence="3" id="KW-0547">Nucleotide-binding</keyword>
<dbReference type="VEuPathDB" id="TrichDB:TVAGG3_0165830"/>
<dbReference type="SMART" id="SM00382">
    <property type="entry name" value="AAA"/>
    <property type="match status" value="1"/>
</dbReference>
<feature type="domain" description="ABC transporter" evidence="6">
    <location>
        <begin position="436"/>
        <end position="669"/>
    </location>
</feature>
<evidence type="ECO:0000256" key="1">
    <source>
        <dbReference type="ARBA" id="ARBA00022448"/>
    </source>
</evidence>
<dbReference type="InterPro" id="IPR003439">
    <property type="entry name" value="ABC_transporter-like_ATP-bd"/>
</dbReference>
<feature type="transmembrane region" description="Helical" evidence="5">
    <location>
        <begin position="321"/>
        <end position="340"/>
    </location>
</feature>
<dbReference type="PROSITE" id="PS50893">
    <property type="entry name" value="ABC_TRANSPORTER_2"/>
    <property type="match status" value="1"/>
</dbReference>
<feature type="transmembrane region" description="Helical" evidence="5">
    <location>
        <begin position="243"/>
        <end position="272"/>
    </location>
</feature>
<feature type="transmembrane region" description="Helical" evidence="5">
    <location>
        <begin position="284"/>
        <end position="309"/>
    </location>
</feature>
<dbReference type="EMBL" id="DS113878">
    <property type="protein sequence ID" value="EAX94056.1"/>
    <property type="molecule type" value="Genomic_DNA"/>
</dbReference>
<dbReference type="AlphaFoldDB" id="A2FM15"/>
<dbReference type="KEGG" id="tva:4751782"/>
<keyword evidence="5" id="KW-0472">Membrane</keyword>
<dbReference type="SUPFAM" id="SSF52540">
    <property type="entry name" value="P-loop containing nucleoside triphosphate hydrolases"/>
    <property type="match status" value="1"/>
</dbReference>
<feature type="transmembrane region" description="Helical" evidence="5">
    <location>
        <begin position="346"/>
        <end position="363"/>
    </location>
</feature>
<reference evidence="7" key="1">
    <citation type="submission" date="2006-10" db="EMBL/GenBank/DDBJ databases">
        <authorList>
            <person name="Amadeo P."/>
            <person name="Zhao Q."/>
            <person name="Wortman J."/>
            <person name="Fraser-Liggett C."/>
            <person name="Carlton J."/>
        </authorList>
    </citation>
    <scope>NUCLEOTIDE SEQUENCE</scope>
    <source>
        <strain evidence="7">G3</strain>
    </source>
</reference>
<dbReference type="GO" id="GO:0006869">
    <property type="term" value="P:lipid transport"/>
    <property type="evidence" value="ECO:0000318"/>
    <property type="project" value="GO_Central"/>
</dbReference>
<sequence length="756" mass="86840">MHKYFSYFNAIFYRRFMIYMRNSYFLAIGYIAFLVLANFSAFIGNKTIQLEWNDGNYAISDAKLKGKHIIARVLSSYCTNETCYPEIGQTLQQIHKKETSNDIEIRNFYSFEEVESFNSQYKKDYSTTDDVIVLAYEIDNKTNLTRMENGTVNGPVIIRVESTHYETESHVLLIRRALVNYLNNTDLAIDENTLTTVQDTNKMDDQYSIDNNGEWFYLLGFVAFMFLLFSITQEDIKSIKRKYLITCGMSVIPYWCASFTLDMLLLLPVALITDIIWTFTYYNLYPAAFVGCFFSIVYSFIPIILFYYVWSWFFWNKYISYLLSIFIHITTYVVIRFFAFKNDTRTAAISILSVSSSVSNVVSGRSGMRFVGCSINIVLYLMLLAIFEIVSYIRRRNGKYFDMQRFIEAKRGRRLMPEALEMEESVLNSKSDDYFIKILGVCKHFPSKIDNPVIAVNHVSIGIKQNSLFGLLGANGAGKTTLMNLILGEMPVDTGSIYVNGNDIRNEIKKSTIGYCPQFSDHLSDELTIYQTLNFFGIFFGKEKEERDDKIEALMNSLNLDIHRDAVVKDLPPPLKQKLCVAIPFLSNANFIILDEPTSVLDPISRRKVHHLINMNKGEKTFILCTHMLDEAENLCDEITIMIDGCIYSIGTPSFFANKYGKDFKIDILINPSNDKNSEVDQLISDRLPLAKVMINHGCSRVYNIPSNSITISKLFRTLQDIKDMNIGLECFTCSVSNLEKTFLELGEQAKKDISD</sequence>
<evidence type="ECO:0000256" key="4">
    <source>
        <dbReference type="ARBA" id="ARBA00022840"/>
    </source>
</evidence>
<feature type="transmembrane region" description="Helical" evidence="5">
    <location>
        <begin position="370"/>
        <end position="393"/>
    </location>
</feature>
<dbReference type="InterPro" id="IPR003593">
    <property type="entry name" value="AAA+_ATPase"/>
</dbReference>